<evidence type="ECO:0000313" key="1">
    <source>
        <dbReference type="EMBL" id="CAG5928381.1"/>
    </source>
</evidence>
<organism evidence="1 2">
    <name type="scientific">Menidia menidia</name>
    <name type="common">Atlantic silverside</name>
    <dbReference type="NCBI Taxonomy" id="238744"/>
    <lineage>
        <taxon>Eukaryota</taxon>
        <taxon>Metazoa</taxon>
        <taxon>Chordata</taxon>
        <taxon>Craniata</taxon>
        <taxon>Vertebrata</taxon>
        <taxon>Euteleostomi</taxon>
        <taxon>Actinopterygii</taxon>
        <taxon>Neopterygii</taxon>
        <taxon>Teleostei</taxon>
        <taxon>Neoteleostei</taxon>
        <taxon>Acanthomorphata</taxon>
        <taxon>Ovalentaria</taxon>
        <taxon>Atherinomorphae</taxon>
        <taxon>Atheriniformes</taxon>
        <taxon>Atherinopsidae</taxon>
        <taxon>Menidiinae</taxon>
        <taxon>Menidia</taxon>
    </lineage>
</organism>
<dbReference type="PANTHER" id="PTHR15233:SF1">
    <property type="entry name" value="ATP SYNTHASE SUBUNIT ATP5MJ, MITOCHONDRIAL"/>
    <property type="match status" value="1"/>
</dbReference>
<sequence>MWPCRTDTTRAMADGCWGPSGLCFWEGPLLGFAPGDMQAGLSGEHFKTKPGFLQPAPRHGLSFGVDFTADHGRCRHGLGGQFSFPLCVPHLTRYTLGVFTCEGVYGNGVDASEEMGTNRNLLLHGAWALTKRSFASHGLRSLQPRNNRVHRSRNTLVQVCFTPSELENDTQASRSGQRLTAARRVITGLLCSEKELARPWNTWNIKHSDDVRSFSGLTLGLQEAGDVKLLLSQMKSFLQVLLVASGRHQREINQLWPERAQDGQEGLSASPAGLKPSYHNGSDRSAAFYRVGSETHMTVENNGPYEAKDDGWTPIYDVWKTIFRHRVRVSSSRSLSDEIQHESLHRSLSSQKLVRPFVTTTASIHPKQQETSSYVTTELPGSMAGRAFANWWALMGPYYTKAFPEMWVGVGIMTYLYYKVSYGGKKAVKDIACLFKFLSWDRDELPALGRSSEVLVWYVNC</sequence>
<name>A0A8S4B1Q6_9TELE</name>
<evidence type="ECO:0000313" key="2">
    <source>
        <dbReference type="Proteomes" id="UP000677803"/>
    </source>
</evidence>
<dbReference type="Proteomes" id="UP000677803">
    <property type="component" value="Unassembled WGS sequence"/>
</dbReference>
<dbReference type="OrthoDB" id="8767433at2759"/>
<gene>
    <name evidence="1" type="ORF">MMEN_LOCUS12035</name>
</gene>
<keyword evidence="2" id="KW-1185">Reference proteome</keyword>
<reference evidence="1" key="1">
    <citation type="submission" date="2021-05" db="EMBL/GenBank/DDBJ databases">
        <authorList>
            <person name="Tigano A."/>
        </authorList>
    </citation>
    <scope>NUCLEOTIDE SEQUENCE</scope>
</reference>
<proteinExistence type="predicted"/>
<dbReference type="GO" id="GO:0005739">
    <property type="term" value="C:mitochondrion"/>
    <property type="evidence" value="ECO:0007669"/>
    <property type="project" value="InterPro"/>
</dbReference>
<comment type="caution">
    <text evidence="1">The sequence shown here is derived from an EMBL/GenBank/DDBJ whole genome shotgun (WGS) entry which is preliminary data.</text>
</comment>
<dbReference type="Pfam" id="PF08039">
    <property type="entry name" value="Mit_proteolip"/>
    <property type="match status" value="1"/>
</dbReference>
<accession>A0A8S4B1Q6</accession>
<dbReference type="EMBL" id="CAJRST010012224">
    <property type="protein sequence ID" value="CAG5928381.1"/>
    <property type="molecule type" value="Genomic_DNA"/>
</dbReference>
<dbReference type="AlphaFoldDB" id="A0A8S4B1Q6"/>
<dbReference type="PANTHER" id="PTHR15233">
    <property type="entry name" value="MITOCHONDRIAL PROTEOLIPID"/>
    <property type="match status" value="1"/>
</dbReference>
<protein>
    <submittedName>
        <fullName evidence="1">(Atlantic silverside) hypothetical protein</fullName>
    </submittedName>
</protein>
<dbReference type="InterPro" id="IPR012574">
    <property type="entry name" value="ATP5MJ"/>
</dbReference>